<organism evidence="1 2">
    <name type="scientific">Frankia canadensis</name>
    <dbReference type="NCBI Taxonomy" id="1836972"/>
    <lineage>
        <taxon>Bacteria</taxon>
        <taxon>Bacillati</taxon>
        <taxon>Actinomycetota</taxon>
        <taxon>Actinomycetes</taxon>
        <taxon>Frankiales</taxon>
        <taxon>Frankiaceae</taxon>
        <taxon>Frankia</taxon>
    </lineage>
</organism>
<evidence type="ECO:0000313" key="2">
    <source>
        <dbReference type="Proteomes" id="UP000234331"/>
    </source>
</evidence>
<gene>
    <name evidence="1" type="ORF">FRACA_2800008</name>
</gene>
<dbReference type="EMBL" id="FZMO01000202">
    <property type="protein sequence ID" value="SNQ48827.1"/>
    <property type="molecule type" value="Genomic_DNA"/>
</dbReference>
<protein>
    <submittedName>
        <fullName evidence="1">Uncharacterized protein</fullName>
    </submittedName>
</protein>
<dbReference type="AlphaFoldDB" id="A0A2I2KT37"/>
<name>A0A2I2KT37_9ACTN</name>
<keyword evidence="2" id="KW-1185">Reference proteome</keyword>
<dbReference type="Proteomes" id="UP000234331">
    <property type="component" value="Unassembled WGS sequence"/>
</dbReference>
<sequence>MLTEHSYGFNELDRAIEGISRRVLTQTLRGLVAEISFAVAISNRAHLKSFNDGPQVPVETSLSPQPPETVRHVRNMRRFTDDMIAVTCRSREVHNI</sequence>
<proteinExistence type="predicted"/>
<dbReference type="RefSeq" id="WP_207770345.1">
    <property type="nucleotide sequence ID" value="NZ_FZMO01000202.1"/>
</dbReference>
<evidence type="ECO:0000313" key="1">
    <source>
        <dbReference type="EMBL" id="SNQ48827.1"/>
    </source>
</evidence>
<reference evidence="1 2" key="1">
    <citation type="submission" date="2017-06" db="EMBL/GenBank/DDBJ databases">
        <authorList>
            <person name="Kim H.J."/>
            <person name="Triplett B.A."/>
        </authorList>
    </citation>
    <scope>NUCLEOTIDE SEQUENCE [LARGE SCALE GENOMIC DNA]</scope>
    <source>
        <strain evidence="1">FRACA_ARgP5</strain>
    </source>
</reference>
<dbReference type="InterPro" id="IPR036388">
    <property type="entry name" value="WH-like_DNA-bd_sf"/>
</dbReference>
<dbReference type="Gene3D" id="1.10.10.10">
    <property type="entry name" value="Winged helix-like DNA-binding domain superfamily/Winged helix DNA-binding domain"/>
    <property type="match status" value="1"/>
</dbReference>
<accession>A0A2I2KT37</accession>